<organism evidence="1 2">
    <name type="scientific">Trichogramma kaykai</name>
    <dbReference type="NCBI Taxonomy" id="54128"/>
    <lineage>
        <taxon>Eukaryota</taxon>
        <taxon>Metazoa</taxon>
        <taxon>Ecdysozoa</taxon>
        <taxon>Arthropoda</taxon>
        <taxon>Hexapoda</taxon>
        <taxon>Insecta</taxon>
        <taxon>Pterygota</taxon>
        <taxon>Neoptera</taxon>
        <taxon>Endopterygota</taxon>
        <taxon>Hymenoptera</taxon>
        <taxon>Apocrita</taxon>
        <taxon>Proctotrupomorpha</taxon>
        <taxon>Chalcidoidea</taxon>
        <taxon>Trichogrammatidae</taxon>
        <taxon>Trichogramma</taxon>
    </lineage>
</organism>
<keyword evidence="2" id="KW-1185">Reference proteome</keyword>
<gene>
    <name evidence="1" type="ORF">TKK_019226</name>
</gene>
<reference evidence="1 2" key="1">
    <citation type="journal article" date="2024" name="bioRxiv">
        <title>A reference genome for Trichogramma kaykai: A tiny desert-dwelling parasitoid wasp with competing sex-ratio distorters.</title>
        <authorList>
            <person name="Culotta J."/>
            <person name="Lindsey A.R."/>
        </authorList>
    </citation>
    <scope>NUCLEOTIDE SEQUENCE [LARGE SCALE GENOMIC DNA]</scope>
    <source>
        <strain evidence="1 2">KSX58</strain>
    </source>
</reference>
<dbReference type="Proteomes" id="UP001627154">
    <property type="component" value="Unassembled WGS sequence"/>
</dbReference>
<name>A0ABD2VY96_9HYME</name>
<comment type="caution">
    <text evidence="1">The sequence shown here is derived from an EMBL/GenBank/DDBJ whole genome shotgun (WGS) entry which is preliminary data.</text>
</comment>
<protein>
    <submittedName>
        <fullName evidence="1">Uncharacterized protein</fullName>
    </submittedName>
</protein>
<evidence type="ECO:0000313" key="1">
    <source>
        <dbReference type="EMBL" id="KAL3385241.1"/>
    </source>
</evidence>
<accession>A0ABD2VY96</accession>
<sequence>MSQGLGRAHISIASVCRHPRPSPPRLSSDLLLLARAYGSCTAPVAAKHANNITYTVQADAYVQTHNTHKCALLKNAKLDFLLGIFYTWSGVCSSICTPSFAFGYTHVCIIIKRLSHVLHC</sequence>
<dbReference type="AlphaFoldDB" id="A0ABD2VY96"/>
<dbReference type="EMBL" id="JBJJXI010000159">
    <property type="protein sequence ID" value="KAL3385241.1"/>
    <property type="molecule type" value="Genomic_DNA"/>
</dbReference>
<proteinExistence type="predicted"/>
<evidence type="ECO:0000313" key="2">
    <source>
        <dbReference type="Proteomes" id="UP001627154"/>
    </source>
</evidence>